<dbReference type="GO" id="GO:0012505">
    <property type="term" value="C:endomembrane system"/>
    <property type="evidence" value="ECO:0007669"/>
    <property type="project" value="UniProtKB-ARBA"/>
</dbReference>
<evidence type="ECO:0000313" key="3">
    <source>
        <dbReference type="EMBL" id="KAL3270084.1"/>
    </source>
</evidence>
<feature type="compositionally biased region" description="Basic and acidic residues" evidence="1">
    <location>
        <begin position="180"/>
        <end position="197"/>
    </location>
</feature>
<feature type="compositionally biased region" description="Basic and acidic residues" evidence="1">
    <location>
        <begin position="209"/>
        <end position="230"/>
    </location>
</feature>
<dbReference type="EMBL" id="JABFTP020000021">
    <property type="protein sequence ID" value="KAL3270084.1"/>
    <property type="molecule type" value="Genomic_DNA"/>
</dbReference>
<organism evidence="3 4">
    <name type="scientific">Cryptolaemus montrouzieri</name>
    <dbReference type="NCBI Taxonomy" id="559131"/>
    <lineage>
        <taxon>Eukaryota</taxon>
        <taxon>Metazoa</taxon>
        <taxon>Ecdysozoa</taxon>
        <taxon>Arthropoda</taxon>
        <taxon>Hexapoda</taxon>
        <taxon>Insecta</taxon>
        <taxon>Pterygota</taxon>
        <taxon>Neoptera</taxon>
        <taxon>Endopterygota</taxon>
        <taxon>Coleoptera</taxon>
        <taxon>Polyphaga</taxon>
        <taxon>Cucujiformia</taxon>
        <taxon>Coccinelloidea</taxon>
        <taxon>Coccinellidae</taxon>
        <taxon>Scymninae</taxon>
        <taxon>Scymnini</taxon>
        <taxon>Cryptolaemus</taxon>
    </lineage>
</organism>
<dbReference type="PANTHER" id="PTHR12276:SF45">
    <property type="entry name" value="CLATHRIN INTERACTOR 1"/>
    <property type="match status" value="1"/>
</dbReference>
<dbReference type="InterPro" id="IPR013809">
    <property type="entry name" value="ENTH"/>
</dbReference>
<dbReference type="AlphaFoldDB" id="A0ABD2MUK5"/>
<dbReference type="PROSITE" id="PS50942">
    <property type="entry name" value="ENTH"/>
    <property type="match status" value="1"/>
</dbReference>
<dbReference type="Gene3D" id="1.25.40.90">
    <property type="match status" value="1"/>
</dbReference>
<dbReference type="PANTHER" id="PTHR12276">
    <property type="entry name" value="EPSIN/ENT-RELATED"/>
    <property type="match status" value="1"/>
</dbReference>
<feature type="domain" description="ENTH" evidence="2">
    <location>
        <begin position="19"/>
        <end position="152"/>
    </location>
</feature>
<dbReference type="Proteomes" id="UP001516400">
    <property type="component" value="Unassembled WGS sequence"/>
</dbReference>
<dbReference type="FunFam" id="1.25.40.90:FF:000006">
    <property type="entry name" value="Clathrin interactor 1"/>
    <property type="match status" value="1"/>
</dbReference>
<evidence type="ECO:0000256" key="1">
    <source>
        <dbReference type="SAM" id="MobiDB-lite"/>
    </source>
</evidence>
<proteinExistence type="predicted"/>
<accession>A0ABD2MUK5</accession>
<sequence>MENFFSMWKVREIADKVTNVVMNYTEIEAKVREATNDEAWGPTGQIMQELAHSTFTYEHFPEVMSMLWKRMLQDNKQNWRRTYKSLLLLNYLIKNGSERVVTSAREHIYDLRSLENYTFMDDNGKDQGVNIRHKVKELIEFVQDDDRLREERKKAKKNKDKYTGISSDTFGMRFGSQETWDERPSYNHSREEYPAEREWDDTSGYPNSYRDHTYDEVLEGKADSDTESTKNQRQSPTKKYSDNENNSNHTQTENRVNLSLNASLVNSPKKINKPIKKVDLGAAANFGRESVQSPVPIKSSTTEDLLNDDFDPRADEIIPSSKSASDFAGLESAFGENTTQSSNEEFADFTSAFSSPTTPAQGGDFAQFPPVNNFAAFSAVSSPTGQPLVIPTAQSLVSPTAQPMMPPMVQAGSQPLVSSFVQPNMFQSTAVDGTPLMGSSFPQNNFIGNLGPTAMMPQAATPVNQGNNVNDLLGDFGGLSLQTPMGGQNNNSFNSDKGVGLSKRRQSKMNREIKEEFSRTLSGLQAIEKITKESDIDNILNILDNLLSVFPGPLTVQKLLKIDDESIEYPMDLYGMILEDLIGKFDENFPVKNGEIHSTVVNVFVVDNSEFFSVSLKKLLEDMNVIDNKGKKNLPLLLETLLQNEGLFALMMDYVVNINSLDAKNIAYKEIEWSSIVQSIISIPNKLANRFEGHLEDFFLPQNFIGFLYFNIVKVIEFLSDMKDFNELIVSYKLLGVL</sequence>
<feature type="compositionally biased region" description="Polar residues" evidence="1">
    <location>
        <begin position="231"/>
        <end position="259"/>
    </location>
</feature>
<comment type="caution">
    <text evidence="3">The sequence shown here is derived from an EMBL/GenBank/DDBJ whole genome shotgun (WGS) entry which is preliminary data.</text>
</comment>
<name>A0ABD2MUK5_9CUCU</name>
<feature type="region of interest" description="Disordered" evidence="1">
    <location>
        <begin position="152"/>
        <end position="259"/>
    </location>
</feature>
<evidence type="ECO:0000313" key="4">
    <source>
        <dbReference type="Proteomes" id="UP001516400"/>
    </source>
</evidence>
<dbReference type="SMART" id="SM00273">
    <property type="entry name" value="ENTH"/>
    <property type="match status" value="1"/>
</dbReference>
<dbReference type="Pfam" id="PF01417">
    <property type="entry name" value="ENTH"/>
    <property type="match status" value="1"/>
</dbReference>
<dbReference type="GO" id="GO:0005737">
    <property type="term" value="C:cytoplasm"/>
    <property type="evidence" value="ECO:0007669"/>
    <property type="project" value="UniProtKB-ARBA"/>
</dbReference>
<dbReference type="CDD" id="cd16989">
    <property type="entry name" value="ENTH_EpsinR"/>
    <property type="match status" value="1"/>
</dbReference>
<keyword evidence="4" id="KW-1185">Reference proteome</keyword>
<gene>
    <name evidence="3" type="ORF">HHI36_009142</name>
</gene>
<feature type="compositionally biased region" description="Polar residues" evidence="1">
    <location>
        <begin position="485"/>
        <end position="495"/>
    </location>
</feature>
<reference evidence="3 4" key="1">
    <citation type="journal article" date="2021" name="BMC Biol.">
        <title>Horizontally acquired antibacterial genes associated with adaptive radiation of ladybird beetles.</title>
        <authorList>
            <person name="Li H.S."/>
            <person name="Tang X.F."/>
            <person name="Huang Y.H."/>
            <person name="Xu Z.Y."/>
            <person name="Chen M.L."/>
            <person name="Du X.Y."/>
            <person name="Qiu B.Y."/>
            <person name="Chen P.T."/>
            <person name="Zhang W."/>
            <person name="Slipinski A."/>
            <person name="Escalona H.E."/>
            <person name="Waterhouse R.M."/>
            <person name="Zwick A."/>
            <person name="Pang H."/>
        </authorList>
    </citation>
    <scope>NUCLEOTIDE SEQUENCE [LARGE SCALE GENOMIC DNA]</scope>
    <source>
        <strain evidence="3">SYSU2018</strain>
    </source>
</reference>
<dbReference type="SUPFAM" id="SSF48464">
    <property type="entry name" value="ENTH/VHS domain"/>
    <property type="match status" value="1"/>
</dbReference>
<feature type="region of interest" description="Disordered" evidence="1">
    <location>
        <begin position="485"/>
        <end position="506"/>
    </location>
</feature>
<dbReference type="InterPro" id="IPR008942">
    <property type="entry name" value="ENTH_VHS"/>
</dbReference>
<evidence type="ECO:0000259" key="2">
    <source>
        <dbReference type="PROSITE" id="PS50942"/>
    </source>
</evidence>
<protein>
    <recommendedName>
        <fullName evidence="2">ENTH domain-containing protein</fullName>
    </recommendedName>
</protein>